<dbReference type="GO" id="GO:0030248">
    <property type="term" value="F:cellulose binding"/>
    <property type="evidence" value="ECO:0007669"/>
    <property type="project" value="InterPro"/>
</dbReference>
<evidence type="ECO:0000313" key="5">
    <source>
        <dbReference type="EMBL" id="KAJ3035354.1"/>
    </source>
</evidence>
<dbReference type="AlphaFoldDB" id="A0AAD5S1T2"/>
<name>A0AAD5S1T2_9FUNG</name>
<dbReference type="InterPro" id="IPR035971">
    <property type="entry name" value="CBD_sf"/>
</dbReference>
<dbReference type="SUPFAM" id="SSF57180">
    <property type="entry name" value="Cellulose-binding domain"/>
    <property type="match status" value="1"/>
</dbReference>
<feature type="signal peptide" evidence="3">
    <location>
        <begin position="1"/>
        <end position="19"/>
    </location>
</feature>
<dbReference type="Gene3D" id="2.60.120.200">
    <property type="match status" value="1"/>
</dbReference>
<dbReference type="PROSITE" id="PS51164">
    <property type="entry name" value="CBM1_2"/>
    <property type="match status" value="1"/>
</dbReference>
<feature type="chain" id="PRO_5042063606" description="CBM1 domain-containing protein" evidence="3">
    <location>
        <begin position="20"/>
        <end position="328"/>
    </location>
</feature>
<dbReference type="Proteomes" id="UP001212841">
    <property type="component" value="Unassembled WGS sequence"/>
</dbReference>
<evidence type="ECO:0000259" key="4">
    <source>
        <dbReference type="PROSITE" id="PS51164"/>
    </source>
</evidence>
<reference evidence="5" key="1">
    <citation type="submission" date="2020-05" db="EMBL/GenBank/DDBJ databases">
        <title>Phylogenomic resolution of chytrid fungi.</title>
        <authorList>
            <person name="Stajich J.E."/>
            <person name="Amses K."/>
            <person name="Simmons R."/>
            <person name="Seto K."/>
            <person name="Myers J."/>
            <person name="Bonds A."/>
            <person name="Quandt C.A."/>
            <person name="Barry K."/>
            <person name="Liu P."/>
            <person name="Grigoriev I."/>
            <person name="Longcore J.E."/>
            <person name="James T.Y."/>
        </authorList>
    </citation>
    <scope>NUCLEOTIDE SEQUENCE</scope>
    <source>
        <strain evidence="5">JEL0318</strain>
    </source>
</reference>
<feature type="region of interest" description="Disordered" evidence="2">
    <location>
        <begin position="235"/>
        <end position="293"/>
    </location>
</feature>
<proteinExistence type="predicted"/>
<dbReference type="GO" id="GO:0005576">
    <property type="term" value="C:extracellular region"/>
    <property type="evidence" value="ECO:0007669"/>
    <property type="project" value="InterPro"/>
</dbReference>
<feature type="compositionally biased region" description="Low complexity" evidence="2">
    <location>
        <begin position="245"/>
        <end position="287"/>
    </location>
</feature>
<evidence type="ECO:0000256" key="2">
    <source>
        <dbReference type="SAM" id="MobiDB-lite"/>
    </source>
</evidence>
<sequence length="328" mass="34742">MLRQTAILALAGLVPAALAQVSEGFENGWDQSSWPTYAPDCNQGGKVSLDSSTAYSGKNSIRVDGAGGYCGHLFVGTNKVPSGDVYVRAYVKASKAFTDSHVTFITMPDSAQGTNKHLRIGGQSKILMYNRESDDATLPDLSPNGVAASTALPTNQWFCFEYHVGTDGTIETWINGNAIAGVTSKAGQSTGYNAQWQRSTLKPSIKGVYFGWESYGGDTNTFWYDDIVVGSSRVGCSGGSQPPAQTTTRQQTTTTRVQTTLPTRTTTTTTNRVQTTLPTRTTTTTTRSSGGGGAPLYGQCGGQGWAGATTCASGTCKYSNAWYSQCLP</sequence>
<protein>
    <recommendedName>
        <fullName evidence="4">CBM1 domain-containing protein</fullName>
    </recommendedName>
</protein>
<dbReference type="PROSITE" id="PS00562">
    <property type="entry name" value="CBM1_1"/>
    <property type="match status" value="1"/>
</dbReference>
<evidence type="ECO:0000256" key="1">
    <source>
        <dbReference type="ARBA" id="ARBA00022729"/>
    </source>
</evidence>
<dbReference type="GO" id="GO:0005975">
    <property type="term" value="P:carbohydrate metabolic process"/>
    <property type="evidence" value="ECO:0007669"/>
    <property type="project" value="InterPro"/>
</dbReference>
<feature type="domain" description="CBM1" evidence="4">
    <location>
        <begin position="292"/>
        <end position="327"/>
    </location>
</feature>
<dbReference type="EMBL" id="JADGJD010002057">
    <property type="protein sequence ID" value="KAJ3035354.1"/>
    <property type="molecule type" value="Genomic_DNA"/>
</dbReference>
<evidence type="ECO:0000313" key="6">
    <source>
        <dbReference type="Proteomes" id="UP001212841"/>
    </source>
</evidence>
<gene>
    <name evidence="5" type="ORF">HK097_004228</name>
</gene>
<keyword evidence="1 3" id="KW-0732">Signal</keyword>
<dbReference type="SMART" id="SM00236">
    <property type="entry name" value="fCBD"/>
    <property type="match status" value="1"/>
</dbReference>
<dbReference type="Pfam" id="PF00734">
    <property type="entry name" value="CBM_1"/>
    <property type="match status" value="1"/>
</dbReference>
<accession>A0AAD5S1T2</accession>
<comment type="caution">
    <text evidence="5">The sequence shown here is derived from an EMBL/GenBank/DDBJ whole genome shotgun (WGS) entry which is preliminary data.</text>
</comment>
<evidence type="ECO:0000256" key="3">
    <source>
        <dbReference type="SAM" id="SignalP"/>
    </source>
</evidence>
<dbReference type="InterPro" id="IPR000254">
    <property type="entry name" value="CBD"/>
</dbReference>
<keyword evidence="6" id="KW-1185">Reference proteome</keyword>
<organism evidence="5 6">
    <name type="scientific">Rhizophlyctis rosea</name>
    <dbReference type="NCBI Taxonomy" id="64517"/>
    <lineage>
        <taxon>Eukaryota</taxon>
        <taxon>Fungi</taxon>
        <taxon>Fungi incertae sedis</taxon>
        <taxon>Chytridiomycota</taxon>
        <taxon>Chytridiomycota incertae sedis</taxon>
        <taxon>Chytridiomycetes</taxon>
        <taxon>Rhizophlyctidales</taxon>
        <taxon>Rhizophlyctidaceae</taxon>
        <taxon>Rhizophlyctis</taxon>
    </lineage>
</organism>
<dbReference type="Pfam" id="PF21340">
    <property type="entry name" value="Polysacc_lyase-like"/>
    <property type="match status" value="1"/>
</dbReference>
<dbReference type="InterPro" id="IPR048955">
    <property type="entry name" value="Cip1-like_core"/>
</dbReference>